<proteinExistence type="predicted"/>
<protein>
    <submittedName>
        <fullName evidence="2">Mu-like prophage protein gp29</fullName>
    </submittedName>
</protein>
<name>A0A381E3U0_9GAMM</name>
<dbReference type="EMBL" id="UFUW01000001">
    <property type="protein sequence ID" value="SUX20758.1"/>
    <property type="molecule type" value="Genomic_DNA"/>
</dbReference>
<dbReference type="AlphaFoldDB" id="A0A381E3U0"/>
<accession>A0A381E3U0</accession>
<dbReference type="Pfam" id="PF06074">
    <property type="entry name" value="Portal_Mu"/>
    <property type="match status" value="1"/>
</dbReference>
<feature type="region of interest" description="Disordered" evidence="1">
    <location>
        <begin position="1"/>
        <end position="25"/>
    </location>
</feature>
<reference evidence="2 3" key="1">
    <citation type="submission" date="2018-06" db="EMBL/GenBank/DDBJ databases">
        <authorList>
            <consortium name="Pathogen Informatics"/>
            <person name="Doyle S."/>
        </authorList>
    </citation>
    <scope>NUCLEOTIDE SEQUENCE [LARGE SCALE GENOMIC DNA]</scope>
    <source>
        <strain evidence="2 3">NCTC13294</strain>
    </source>
</reference>
<sequence>MAKRNKPRPNQTRNDKALAKPTSASTEVAIERNLTTLESIDKVLTDRLGGDSSAYRDLLTDTTVTGTWTQRQTALTKMERQIVPYDANNAADVEAAKFVEAQLSRINFDHILKAMHWGVFYGLAVGEAMWDIEDGKVVLVDVLVRDRSKFKFDVEQQLLYTGNGGDEVMPPRKFWTFSAGGDTTDNPYGLGLAHYLYWPVLFKKTNVKFWLVGNEKAATSVPHGSFDPRSPTVERDKQQLLAALVGIKNAAATVTPLGTTIELLKGESGSADYKTLCTYMDEAIALVTLGQVMTSQAVGGQYKAEVQNEVKQDIIKADADLLCASFNASIATWLTEWNFPGAHPPKLWLRTEEVKDTATIAATYAKLAVLGYRPTLETIEETFGGKWETMQPVASSQAGESATDFAEGDDEAPDTADHLADRLAREIAPHGQAWLDKIAAELAASETLLQFRERLDALAPQLSLDDYAAVLARASTAAHLAGRAEVQDEGRAP</sequence>
<dbReference type="OrthoDB" id="9797300at2"/>
<gene>
    <name evidence="2" type="ORF">NCTC13294_00826</name>
</gene>
<dbReference type="InterPro" id="IPR009279">
    <property type="entry name" value="Portal_Mu"/>
</dbReference>
<dbReference type="RefSeq" id="WP_115611085.1">
    <property type="nucleotide sequence ID" value="NZ_JBHLZC010000001.1"/>
</dbReference>
<organism evidence="2 3">
    <name type="scientific">Cardiobacterium valvarum</name>
    <dbReference type="NCBI Taxonomy" id="194702"/>
    <lineage>
        <taxon>Bacteria</taxon>
        <taxon>Pseudomonadati</taxon>
        <taxon>Pseudomonadota</taxon>
        <taxon>Gammaproteobacteria</taxon>
        <taxon>Cardiobacteriales</taxon>
        <taxon>Cardiobacteriaceae</taxon>
        <taxon>Cardiobacterium</taxon>
    </lineage>
</organism>
<feature type="region of interest" description="Disordered" evidence="1">
    <location>
        <begin position="391"/>
        <end position="415"/>
    </location>
</feature>
<evidence type="ECO:0000313" key="3">
    <source>
        <dbReference type="Proteomes" id="UP000254572"/>
    </source>
</evidence>
<evidence type="ECO:0000313" key="2">
    <source>
        <dbReference type="EMBL" id="SUX20758.1"/>
    </source>
</evidence>
<keyword evidence="3" id="KW-1185">Reference proteome</keyword>
<dbReference type="Proteomes" id="UP000254572">
    <property type="component" value="Unassembled WGS sequence"/>
</dbReference>
<evidence type="ECO:0000256" key="1">
    <source>
        <dbReference type="SAM" id="MobiDB-lite"/>
    </source>
</evidence>